<proteinExistence type="predicted"/>
<name>A0A164TTH6_9CRUS</name>
<feature type="region of interest" description="Disordered" evidence="1">
    <location>
        <begin position="308"/>
        <end position="329"/>
    </location>
</feature>
<dbReference type="PANTHER" id="PTHR31569:SF4">
    <property type="entry name" value="SWIM-TYPE DOMAIN-CONTAINING PROTEIN"/>
    <property type="match status" value="1"/>
</dbReference>
<feature type="domain" description="ZSWIM1/3 RNaseH-like" evidence="2">
    <location>
        <begin position="324"/>
        <end position="444"/>
    </location>
</feature>
<organism evidence="3 4">
    <name type="scientific">Daphnia magna</name>
    <dbReference type="NCBI Taxonomy" id="35525"/>
    <lineage>
        <taxon>Eukaryota</taxon>
        <taxon>Metazoa</taxon>
        <taxon>Ecdysozoa</taxon>
        <taxon>Arthropoda</taxon>
        <taxon>Crustacea</taxon>
        <taxon>Branchiopoda</taxon>
        <taxon>Diplostraca</taxon>
        <taxon>Cladocera</taxon>
        <taxon>Anomopoda</taxon>
        <taxon>Daphniidae</taxon>
        <taxon>Daphnia</taxon>
    </lineage>
</organism>
<dbReference type="OrthoDB" id="7694209at2759"/>
<evidence type="ECO:0000313" key="4">
    <source>
        <dbReference type="Proteomes" id="UP000076858"/>
    </source>
</evidence>
<dbReference type="Pfam" id="PF21056">
    <property type="entry name" value="ZSWIM1-3_RNaseH-like"/>
    <property type="match status" value="1"/>
</dbReference>
<dbReference type="Proteomes" id="UP000076858">
    <property type="component" value="Unassembled WGS sequence"/>
</dbReference>
<dbReference type="InterPro" id="IPR048324">
    <property type="entry name" value="ZSWIM1-3_RNaseH-like"/>
</dbReference>
<accession>A0A164TTH6</accession>
<dbReference type="STRING" id="35525.A0A164TTH6"/>
<dbReference type="AlphaFoldDB" id="A0A164TTH6"/>
<gene>
    <name evidence="3" type="ORF">APZ42_024710</name>
</gene>
<sequence>MKDYESKLSCKQINEISRILVRIEFLISMEFSRKTRMLNELSWLKATEFRLLLLYILPIILKNRLPDEVYQHFIMLHVATRILSCKRSVEKEANIDYAHSLFTLFIQKSVSIYGYQFLSCNLHNLLHLGNESKRLGALEMFSCFSFENHIGILKNLACYTKLDPTLEFYRVQYLCPHNNSGSRNRPNLDKRPNQNIMACDFPVQINFVFDKEIGKFVIKTCVLEHKNHPVSAENVKTYARKRHMVAESLDFAKEALVVGAQPTRLRGLLLKKYDSHLISKDLINLKQSLTGKDEDEWQQTVAILRELEDENRRNDQDSGENKENERRKNVVQVVQDSDGEVLGIYFQTESQRKLYSQIGTVLQMDGTYDTNNLGFSLYHLLGVDNNGENQPLTQFFTKTETKEAIVEFLRIFTENNDASITKVTITDKDCSEIAALEEYFPEATHILCHFHVLKAVDARLNKKVDGKGLTEQCKDKIREHFRKALYAETDAAFEHDKQHLLNQGKGEESLSSYFQLNWFNIAPKWTTLGRRHLPTFGNNTTNRLERFHHIIKEIFLKTKRLDLVIRHLLDNIKLRMTERKLKQKIRELRFPHKNTKTNPLFQDYQRKISPFAWSLVAEKIGIVTKKKISYSYIQKDEV</sequence>
<protein>
    <recommendedName>
        <fullName evidence="2">ZSWIM1/3 RNaseH-like domain-containing protein</fullName>
    </recommendedName>
</protein>
<dbReference type="InterPro" id="IPR052579">
    <property type="entry name" value="Zinc_finger_SWIM"/>
</dbReference>
<comment type="caution">
    <text evidence="3">The sequence shown here is derived from an EMBL/GenBank/DDBJ whole genome shotgun (WGS) entry which is preliminary data.</text>
</comment>
<evidence type="ECO:0000313" key="3">
    <source>
        <dbReference type="EMBL" id="KZS10741.1"/>
    </source>
</evidence>
<dbReference type="PANTHER" id="PTHR31569">
    <property type="entry name" value="SWIM-TYPE DOMAIN-CONTAINING PROTEIN"/>
    <property type="match status" value="1"/>
</dbReference>
<dbReference type="EMBL" id="LRGB01001727">
    <property type="protein sequence ID" value="KZS10741.1"/>
    <property type="molecule type" value="Genomic_DNA"/>
</dbReference>
<keyword evidence="4" id="KW-1185">Reference proteome</keyword>
<evidence type="ECO:0000256" key="1">
    <source>
        <dbReference type="SAM" id="MobiDB-lite"/>
    </source>
</evidence>
<feature type="compositionally biased region" description="Basic and acidic residues" evidence="1">
    <location>
        <begin position="310"/>
        <end position="328"/>
    </location>
</feature>
<evidence type="ECO:0000259" key="2">
    <source>
        <dbReference type="Pfam" id="PF21056"/>
    </source>
</evidence>
<reference evidence="3 4" key="1">
    <citation type="submission" date="2016-03" db="EMBL/GenBank/DDBJ databases">
        <title>EvidentialGene: Evidence-directed Construction of Genes on Genomes.</title>
        <authorList>
            <person name="Gilbert D.G."/>
            <person name="Choi J.-H."/>
            <person name="Mockaitis K."/>
            <person name="Colbourne J."/>
            <person name="Pfrender M."/>
        </authorList>
    </citation>
    <scope>NUCLEOTIDE SEQUENCE [LARGE SCALE GENOMIC DNA]</scope>
    <source>
        <strain evidence="3 4">Xinb3</strain>
        <tissue evidence="3">Complete organism</tissue>
    </source>
</reference>